<protein>
    <recommendedName>
        <fullName evidence="8">MH2 domain-containing protein</fullName>
    </recommendedName>
</protein>
<reference evidence="6 7" key="2">
    <citation type="journal article" date="2019" name="G3 (Bethesda)">
        <title>Hybrid Assembly of the Genome of the Entomopathogenic Nematode Steinernema carpocapsae Identifies the X-Chromosome.</title>
        <authorList>
            <person name="Serra L."/>
            <person name="Macchietto M."/>
            <person name="Macias-Munoz A."/>
            <person name="McGill C.J."/>
            <person name="Rodriguez I.M."/>
            <person name="Rodriguez B."/>
            <person name="Murad R."/>
            <person name="Mortazavi A."/>
        </authorList>
    </citation>
    <scope>NUCLEOTIDE SEQUENCE [LARGE SCALE GENOMIC DNA]</scope>
    <source>
        <strain evidence="6 7">ALL</strain>
    </source>
</reference>
<evidence type="ECO:0000256" key="2">
    <source>
        <dbReference type="ARBA" id="ARBA00023163"/>
    </source>
</evidence>
<dbReference type="Proteomes" id="UP000298663">
    <property type="component" value="Unassembled WGS sequence"/>
</dbReference>
<proteinExistence type="predicted"/>
<evidence type="ECO:0000259" key="5">
    <source>
        <dbReference type="PROSITE" id="PS51076"/>
    </source>
</evidence>
<dbReference type="InterPro" id="IPR013019">
    <property type="entry name" value="MAD_homology_MH1"/>
</dbReference>
<sequence>MRSRSFPSTTGPETKKRNFTVRPILQICRFANLQRGAREVAQSGKREKQQPSPHASICNFRTDLVAFAHREYSVCINPYHYERIQSPPVGVGLSGFDISSGLGVPGPSGSGLHQHNPFADQGASLAATTLGPSEFGLVRPSPHLAHTENHLGLEAFRNITLQNSIASLGNLDPATILSNPAFVQSFLGSNRAPQLPETFVSVVNPHASSEIFSHSRFSEMPPNETSNGLLLDGSISPEFDETTSKAWCEVQYYEKDIPLGEPYRACTDVFLLTLSDETKTREFNIKNIDNAERTEKADKSRNYLNGKKIMIRRGVEENVWITSFIEYRPLYFRSCNLHREVGADIDSDCFHELYCKAAVNIFKPSAAKSALANYIETKGAVAAEADKENVASPLSNTEAGTPKPVVEAASSGVGEESTFEPKPKTATDEAGTSEGSADFSSGAGEHAPPKEEEDRPRSSTSVDSSDSVQSGHSQPSTKKAKVDITMDERSRRCLTRFQVALPQTGRTPTQKEEFECWFEFRMCDLE</sequence>
<dbReference type="GO" id="GO:0000978">
    <property type="term" value="F:RNA polymerase II cis-regulatory region sequence-specific DNA binding"/>
    <property type="evidence" value="ECO:0007669"/>
    <property type="project" value="TreeGrafter"/>
</dbReference>
<dbReference type="GO" id="GO:0060395">
    <property type="term" value="P:SMAD protein signal transduction"/>
    <property type="evidence" value="ECO:0007669"/>
    <property type="project" value="TreeGrafter"/>
</dbReference>
<feature type="compositionally biased region" description="Low complexity" evidence="3">
    <location>
        <begin position="458"/>
        <end position="476"/>
    </location>
</feature>
<dbReference type="GO" id="GO:0030509">
    <property type="term" value="P:BMP signaling pathway"/>
    <property type="evidence" value="ECO:0007669"/>
    <property type="project" value="TreeGrafter"/>
</dbReference>
<dbReference type="InterPro" id="IPR001132">
    <property type="entry name" value="SMAD_dom_Dwarfin-type"/>
</dbReference>
<dbReference type="Pfam" id="PF03166">
    <property type="entry name" value="MH2"/>
    <property type="match status" value="1"/>
</dbReference>
<dbReference type="PROSITE" id="PS51075">
    <property type="entry name" value="MH1"/>
    <property type="match status" value="1"/>
</dbReference>
<dbReference type="InterPro" id="IPR008984">
    <property type="entry name" value="SMAD_FHA_dom_sf"/>
</dbReference>
<dbReference type="GO" id="GO:0051239">
    <property type="term" value="P:regulation of multicellular organismal process"/>
    <property type="evidence" value="ECO:0007669"/>
    <property type="project" value="UniProtKB-ARBA"/>
</dbReference>
<dbReference type="GO" id="GO:0000981">
    <property type="term" value="F:DNA-binding transcription factor activity, RNA polymerase II-specific"/>
    <property type="evidence" value="ECO:0007669"/>
    <property type="project" value="TreeGrafter"/>
</dbReference>
<keyword evidence="7" id="KW-1185">Reference proteome</keyword>
<keyword evidence="2" id="KW-0804">Transcription</keyword>
<dbReference type="GO" id="GO:0071144">
    <property type="term" value="C:heteromeric SMAD protein complex"/>
    <property type="evidence" value="ECO:0007669"/>
    <property type="project" value="TreeGrafter"/>
</dbReference>
<dbReference type="InterPro" id="IPR017855">
    <property type="entry name" value="SMAD-like_dom_sf"/>
</dbReference>
<dbReference type="PANTHER" id="PTHR13703:SF45">
    <property type="entry name" value="MOTHERS AGAINST DECAPENTAPLEGIC HOMOLOG"/>
    <property type="match status" value="1"/>
</dbReference>
<dbReference type="EMBL" id="AZBU02000002">
    <property type="protein sequence ID" value="TKR92675.1"/>
    <property type="molecule type" value="Genomic_DNA"/>
</dbReference>
<dbReference type="PROSITE" id="PS51076">
    <property type="entry name" value="MH2"/>
    <property type="match status" value="1"/>
</dbReference>
<dbReference type="GO" id="GO:0009653">
    <property type="term" value="P:anatomical structure morphogenesis"/>
    <property type="evidence" value="ECO:0007669"/>
    <property type="project" value="TreeGrafter"/>
</dbReference>
<dbReference type="InterPro" id="IPR013790">
    <property type="entry name" value="Dwarfin"/>
</dbReference>
<dbReference type="AlphaFoldDB" id="A0A4V6A610"/>
<evidence type="ECO:0000313" key="6">
    <source>
        <dbReference type="EMBL" id="TKR92675.1"/>
    </source>
</evidence>
<dbReference type="Gene3D" id="2.60.200.10">
    <property type="match status" value="1"/>
</dbReference>
<feature type="compositionally biased region" description="Basic and acidic residues" evidence="3">
    <location>
        <begin position="447"/>
        <end position="457"/>
    </location>
</feature>
<gene>
    <name evidence="6" type="ORF">L596_007283</name>
</gene>
<feature type="domain" description="MH2" evidence="5">
    <location>
        <begin position="247"/>
        <end position="526"/>
    </location>
</feature>
<feature type="region of interest" description="Disordered" evidence="3">
    <location>
        <begin position="391"/>
        <end position="487"/>
    </location>
</feature>
<dbReference type="GO" id="GO:0050793">
    <property type="term" value="P:regulation of developmental process"/>
    <property type="evidence" value="ECO:0007669"/>
    <property type="project" value="UniProtKB-ARBA"/>
</dbReference>
<dbReference type="GO" id="GO:0070411">
    <property type="term" value="F:I-SMAD binding"/>
    <property type="evidence" value="ECO:0007669"/>
    <property type="project" value="TreeGrafter"/>
</dbReference>
<dbReference type="PANTHER" id="PTHR13703">
    <property type="entry name" value="SMAD"/>
    <property type="match status" value="1"/>
</dbReference>
<dbReference type="InterPro" id="IPR036578">
    <property type="entry name" value="SMAD_MH1_sf"/>
</dbReference>
<evidence type="ECO:0000259" key="4">
    <source>
        <dbReference type="PROSITE" id="PS51075"/>
    </source>
</evidence>
<dbReference type="GO" id="GO:0009791">
    <property type="term" value="P:post-embryonic development"/>
    <property type="evidence" value="ECO:0007669"/>
    <property type="project" value="UniProtKB-ARBA"/>
</dbReference>
<keyword evidence="1" id="KW-0805">Transcription regulation</keyword>
<name>A0A4V6A610_STECR</name>
<evidence type="ECO:0008006" key="8">
    <source>
        <dbReference type="Google" id="ProtNLM"/>
    </source>
</evidence>
<accession>A0A4V6A610</accession>
<evidence type="ECO:0000256" key="1">
    <source>
        <dbReference type="ARBA" id="ARBA00023015"/>
    </source>
</evidence>
<dbReference type="Gene3D" id="3.90.520.10">
    <property type="entry name" value="SMAD MH1 domain"/>
    <property type="match status" value="1"/>
</dbReference>
<evidence type="ECO:0000313" key="7">
    <source>
        <dbReference type="Proteomes" id="UP000298663"/>
    </source>
</evidence>
<dbReference type="GO" id="GO:0030154">
    <property type="term" value="P:cell differentiation"/>
    <property type="evidence" value="ECO:0007669"/>
    <property type="project" value="TreeGrafter"/>
</dbReference>
<feature type="domain" description="MH1" evidence="4">
    <location>
        <begin position="1"/>
        <end position="90"/>
    </location>
</feature>
<evidence type="ECO:0000256" key="3">
    <source>
        <dbReference type="SAM" id="MobiDB-lite"/>
    </source>
</evidence>
<dbReference type="SUPFAM" id="SSF49879">
    <property type="entry name" value="SMAD/FHA domain"/>
    <property type="match status" value="1"/>
</dbReference>
<reference evidence="6 7" key="1">
    <citation type="journal article" date="2015" name="Genome Biol.">
        <title>Comparative genomics of Steinernema reveals deeply conserved gene regulatory networks.</title>
        <authorList>
            <person name="Dillman A.R."/>
            <person name="Macchietto M."/>
            <person name="Porter C.F."/>
            <person name="Rogers A."/>
            <person name="Williams B."/>
            <person name="Antoshechkin I."/>
            <person name="Lee M.M."/>
            <person name="Goodwin Z."/>
            <person name="Lu X."/>
            <person name="Lewis E.E."/>
            <person name="Goodrich-Blair H."/>
            <person name="Stock S.P."/>
            <person name="Adams B.J."/>
            <person name="Sternberg P.W."/>
            <person name="Mortazavi A."/>
        </authorList>
    </citation>
    <scope>NUCLEOTIDE SEQUENCE [LARGE SCALE GENOMIC DNA]</scope>
    <source>
        <strain evidence="6 7">ALL</strain>
    </source>
</reference>
<organism evidence="6 7">
    <name type="scientific">Steinernema carpocapsae</name>
    <name type="common">Entomopathogenic nematode</name>
    <dbReference type="NCBI Taxonomy" id="34508"/>
    <lineage>
        <taxon>Eukaryota</taxon>
        <taxon>Metazoa</taxon>
        <taxon>Ecdysozoa</taxon>
        <taxon>Nematoda</taxon>
        <taxon>Chromadorea</taxon>
        <taxon>Rhabditida</taxon>
        <taxon>Tylenchina</taxon>
        <taxon>Panagrolaimomorpha</taxon>
        <taxon>Strongyloidoidea</taxon>
        <taxon>Steinernematidae</taxon>
        <taxon>Steinernema</taxon>
    </lineage>
</organism>
<comment type="caution">
    <text evidence="6">The sequence shown here is derived from an EMBL/GenBank/DDBJ whole genome shotgun (WGS) entry which is preliminary data.</text>
</comment>